<keyword evidence="2" id="KW-1185">Reference proteome</keyword>
<sequence length="90" mass="10234">MDEYIKTFCGIPEGVKVYDSQIELNKGIALTRLKMAGVSSDEKNNLVIDYVATFCRLRMITEPTNQFVQTEQARLTEIITLLTYGKEVPE</sequence>
<name>A0A7X1ZAE6_9LACT</name>
<organism evidence="1 2">
    <name type="scientific">Lactococcus hircilactis</name>
    <dbReference type="NCBI Taxonomy" id="1494462"/>
    <lineage>
        <taxon>Bacteria</taxon>
        <taxon>Bacillati</taxon>
        <taxon>Bacillota</taxon>
        <taxon>Bacilli</taxon>
        <taxon>Lactobacillales</taxon>
        <taxon>Streptococcaceae</taxon>
        <taxon>Lactococcus</taxon>
    </lineage>
</organism>
<reference evidence="1 2" key="1">
    <citation type="submission" date="2019-10" db="EMBL/GenBank/DDBJ databases">
        <authorList>
            <person name="Dong K."/>
        </authorList>
    </citation>
    <scope>NUCLEOTIDE SEQUENCE [LARGE SCALE GENOMIC DNA]</scope>
    <source>
        <strain evidence="1 2">DSM 28960</strain>
    </source>
</reference>
<gene>
    <name evidence="1" type="ORF">GHI93_12050</name>
</gene>
<dbReference type="Proteomes" id="UP000439550">
    <property type="component" value="Unassembled WGS sequence"/>
</dbReference>
<protein>
    <recommendedName>
        <fullName evidence="3">Phage gp6-like head-tail connector protein</fullName>
    </recommendedName>
</protein>
<evidence type="ECO:0008006" key="3">
    <source>
        <dbReference type="Google" id="ProtNLM"/>
    </source>
</evidence>
<accession>A0A7X1ZAE6</accession>
<proteinExistence type="predicted"/>
<dbReference type="OrthoDB" id="8448196at2"/>
<evidence type="ECO:0000313" key="1">
    <source>
        <dbReference type="EMBL" id="MQW40647.1"/>
    </source>
</evidence>
<evidence type="ECO:0000313" key="2">
    <source>
        <dbReference type="Proteomes" id="UP000439550"/>
    </source>
</evidence>
<dbReference type="EMBL" id="WITJ01000026">
    <property type="protein sequence ID" value="MQW40647.1"/>
    <property type="molecule type" value="Genomic_DNA"/>
</dbReference>
<comment type="caution">
    <text evidence="1">The sequence shown here is derived from an EMBL/GenBank/DDBJ whole genome shotgun (WGS) entry which is preliminary data.</text>
</comment>
<dbReference type="AlphaFoldDB" id="A0A7X1ZAE6"/>
<dbReference type="RefSeq" id="WP_153497263.1">
    <property type="nucleotide sequence ID" value="NZ_CBCRWP010000028.1"/>
</dbReference>